<dbReference type="Gene3D" id="2.60.40.10">
    <property type="entry name" value="Immunoglobulins"/>
    <property type="match status" value="1"/>
</dbReference>
<dbReference type="InterPro" id="IPR026444">
    <property type="entry name" value="Secre_tail"/>
</dbReference>
<evidence type="ECO:0000313" key="3">
    <source>
        <dbReference type="Proteomes" id="UP000808349"/>
    </source>
</evidence>
<dbReference type="PROSITE" id="PS50093">
    <property type="entry name" value="PKD"/>
    <property type="match status" value="1"/>
</dbReference>
<name>A0A9D7SAZ1_9BACT</name>
<dbReference type="InterPro" id="IPR000601">
    <property type="entry name" value="PKD_dom"/>
</dbReference>
<protein>
    <submittedName>
        <fullName evidence="2">T9SS type A sorting domain-containing protein</fullName>
    </submittedName>
</protein>
<dbReference type="NCBIfam" id="TIGR04183">
    <property type="entry name" value="Por_Secre_tail"/>
    <property type="match status" value="1"/>
</dbReference>
<comment type="caution">
    <text evidence="2">The sequence shown here is derived from an EMBL/GenBank/DDBJ whole genome shotgun (WGS) entry which is preliminary data.</text>
</comment>
<dbReference type="SUPFAM" id="SSF49299">
    <property type="entry name" value="PKD domain"/>
    <property type="match status" value="1"/>
</dbReference>
<dbReference type="Pfam" id="PF18962">
    <property type="entry name" value="Por_Secre_tail"/>
    <property type="match status" value="1"/>
</dbReference>
<evidence type="ECO:0000259" key="1">
    <source>
        <dbReference type="PROSITE" id="PS50093"/>
    </source>
</evidence>
<evidence type="ECO:0000313" key="2">
    <source>
        <dbReference type="EMBL" id="MBK9718325.1"/>
    </source>
</evidence>
<dbReference type="InterPro" id="IPR035986">
    <property type="entry name" value="PKD_dom_sf"/>
</dbReference>
<dbReference type="AlphaFoldDB" id="A0A9D7SAZ1"/>
<dbReference type="SUPFAM" id="SSF82171">
    <property type="entry name" value="DPP6 N-terminal domain-like"/>
    <property type="match status" value="1"/>
</dbReference>
<gene>
    <name evidence="2" type="ORF">IPO85_12605</name>
</gene>
<dbReference type="Pfam" id="PF18911">
    <property type="entry name" value="PKD_4"/>
    <property type="match status" value="1"/>
</dbReference>
<sequence>MIFGLVYHSQAQKHDYNWLLGYGYALNPGDTFGISVMDFNTPSLNPKIYFDSTKRIDFDGASSCMSNKNGKFIFATNSVKIIDATGQTMSNGYDIDPDGNDFASIYPQTSVSIPLNSDSNKYMILHESIILAKGSGAGKPLLSRIVNLNIPNSLGIADKKSKIFYNDTIQPLVMSPVRHANGRDWWLAKPGLLENYFYTFIIRDTNIVLFEKQKIDTALYHSYSQGCFSANGKYYAKVSTGDDSVGTIIDLLQFDRCSGKFAYVKKYEILNSAVAIGCSFSPNSRFLYVSGAKFLYQIDLFSKEKEIFKIDSIDSFVEILGGGFIGYVYFGLMEIGPDGRIYNVPGIFSRMINVIEKPNLLGRACDVKKHLIRLAGLQVTIPNHPNYRLGPIDGSPCDTLGINNIPVAEFRYDQDTSEYKKIEFTNLSWYEPDEFWWDWGDGSAIYYTTVWDTSIIHTYAKEGVYQVCLRAKNINGEHTICKEIKLGTTGINSYDSKIGIEMHPNPAHDIIIINVEDYLPSKMLMTIYDIQGKEVLHKRLYQGSNVIDLEDMNAGVYILEIKERGIMVRSEKFVKL</sequence>
<accession>A0A9D7SAZ1</accession>
<proteinExistence type="predicted"/>
<reference evidence="2 3" key="1">
    <citation type="submission" date="2020-10" db="EMBL/GenBank/DDBJ databases">
        <title>Connecting structure to function with the recovery of over 1000 high-quality activated sludge metagenome-assembled genomes encoding full-length rRNA genes using long-read sequencing.</title>
        <authorList>
            <person name="Singleton C.M."/>
            <person name="Petriglieri F."/>
            <person name="Kristensen J.M."/>
            <person name="Kirkegaard R.H."/>
            <person name="Michaelsen T.Y."/>
            <person name="Andersen M.H."/>
            <person name="Karst S.M."/>
            <person name="Dueholm M.S."/>
            <person name="Nielsen P.H."/>
            <person name="Albertsen M."/>
        </authorList>
    </citation>
    <scope>NUCLEOTIDE SEQUENCE [LARGE SCALE GENOMIC DNA]</scope>
    <source>
        <strain evidence="2">Ribe_18-Q3-R11-54_BAT3C.373</strain>
    </source>
</reference>
<feature type="domain" description="PKD" evidence="1">
    <location>
        <begin position="405"/>
        <end position="476"/>
    </location>
</feature>
<dbReference type="EMBL" id="JADKFW010000010">
    <property type="protein sequence ID" value="MBK9718325.1"/>
    <property type="molecule type" value="Genomic_DNA"/>
</dbReference>
<dbReference type="InterPro" id="IPR013783">
    <property type="entry name" value="Ig-like_fold"/>
</dbReference>
<organism evidence="2 3">
    <name type="scientific">Candidatus Defluviibacterium haderslevense</name>
    <dbReference type="NCBI Taxonomy" id="2981993"/>
    <lineage>
        <taxon>Bacteria</taxon>
        <taxon>Pseudomonadati</taxon>
        <taxon>Bacteroidota</taxon>
        <taxon>Saprospiria</taxon>
        <taxon>Saprospirales</taxon>
        <taxon>Saprospiraceae</taxon>
        <taxon>Candidatus Defluviibacterium</taxon>
    </lineage>
</organism>
<dbReference type="CDD" id="cd00146">
    <property type="entry name" value="PKD"/>
    <property type="match status" value="1"/>
</dbReference>
<dbReference type="Proteomes" id="UP000808349">
    <property type="component" value="Unassembled WGS sequence"/>
</dbReference>